<reference evidence="3 4" key="3">
    <citation type="journal article" date="2010" name="BMC Genomics">
        <title>Transcriptome sequencing and comparative analysis of cucumber flowers with different sex types.</title>
        <authorList>
            <person name="Guo S."/>
            <person name="Zheng Y."/>
            <person name="Joung J.G."/>
            <person name="Liu S."/>
            <person name="Zhang Z."/>
            <person name="Crasta O.R."/>
            <person name="Sobral B.W."/>
            <person name="Xu Y."/>
            <person name="Huang S."/>
            <person name="Fei Z."/>
        </authorList>
    </citation>
    <scope>NUCLEOTIDE SEQUENCE [LARGE SCALE GENOMIC DNA]</scope>
    <source>
        <strain evidence="4">cv. 9930</strain>
    </source>
</reference>
<evidence type="ECO:0000313" key="3">
    <source>
        <dbReference type="EMBL" id="KGN49986.1"/>
    </source>
</evidence>
<dbReference type="PANTHER" id="PTHR37244:SF1">
    <property type="entry name" value="NADP-SPECIFIC GLUTAMATE DEHYDROGENASE"/>
    <property type="match status" value="1"/>
</dbReference>
<reference evidence="3 4" key="2">
    <citation type="journal article" date="2009" name="PLoS ONE">
        <title>An integrated genetic and cytogenetic map of the cucumber genome.</title>
        <authorList>
            <person name="Ren Y."/>
            <person name="Zhang Z."/>
            <person name="Liu J."/>
            <person name="Staub J.E."/>
            <person name="Han Y."/>
            <person name="Cheng Z."/>
            <person name="Li X."/>
            <person name="Lu J."/>
            <person name="Miao H."/>
            <person name="Kang H."/>
            <person name="Xie B."/>
            <person name="Gu X."/>
            <person name="Wang X."/>
            <person name="Du Y."/>
            <person name="Jin W."/>
            <person name="Huang S."/>
        </authorList>
    </citation>
    <scope>NUCLEOTIDE SEQUENCE [LARGE SCALE GENOMIC DNA]</scope>
    <source>
        <strain evidence="4">cv. 9930</strain>
    </source>
</reference>
<feature type="transmembrane region" description="Helical" evidence="2">
    <location>
        <begin position="283"/>
        <end position="304"/>
    </location>
</feature>
<organism evidence="3 4">
    <name type="scientific">Cucumis sativus</name>
    <name type="common">Cucumber</name>
    <dbReference type="NCBI Taxonomy" id="3659"/>
    <lineage>
        <taxon>Eukaryota</taxon>
        <taxon>Viridiplantae</taxon>
        <taxon>Streptophyta</taxon>
        <taxon>Embryophyta</taxon>
        <taxon>Tracheophyta</taxon>
        <taxon>Spermatophyta</taxon>
        <taxon>Magnoliopsida</taxon>
        <taxon>eudicotyledons</taxon>
        <taxon>Gunneridae</taxon>
        <taxon>Pentapetalae</taxon>
        <taxon>rosids</taxon>
        <taxon>fabids</taxon>
        <taxon>Cucurbitales</taxon>
        <taxon>Cucurbitaceae</taxon>
        <taxon>Benincaseae</taxon>
        <taxon>Cucumis</taxon>
    </lineage>
</organism>
<keyword evidence="2" id="KW-1133">Transmembrane helix</keyword>
<keyword evidence="2" id="KW-0812">Transmembrane</keyword>
<protein>
    <submittedName>
        <fullName evidence="3">Uncharacterized protein</fullName>
    </submittedName>
</protein>
<dbReference type="GO" id="GO:0005737">
    <property type="term" value="C:cytoplasm"/>
    <property type="evidence" value="ECO:0007669"/>
    <property type="project" value="EnsemblPlants"/>
</dbReference>
<dbReference type="eggNOG" id="ENOG502S0IZ">
    <property type="taxonomic scope" value="Eukaryota"/>
</dbReference>
<dbReference type="STRING" id="3659.A0A0A0KQM2"/>
<sequence>MQRETNKICWFVHVSEGTRVLPTPWLNFNPQNQRKFPYNFLQFFTINSTQLITINLIISMCRSTDYRIFAADRLKIKAFFVRFSHLQLLDPPPESLTLFYLPRIDETDLEIDGLKIRPDSPAFVTLHRVVSPSSRMKKGVEFGSRERVRASEGVQFQVYLREEKVVQGIFRKNDDGDWRLECRCALESEIDEAAAAAAAEVCVDVEGQGAMCEKVVLEVRRKKKRGFCALMEIPEGREVDGYCEGCDCCCGDDGSSSEDDGGDDDSEDGGGTEVEMEVEGVRWAVDLGIWAVCLGVGYLVSRVAHSKTLRRKRIF</sequence>
<reference evidence="3 4" key="1">
    <citation type="journal article" date="2009" name="Nat. Genet.">
        <title>The genome of the cucumber, Cucumis sativus L.</title>
        <authorList>
            <person name="Huang S."/>
            <person name="Li R."/>
            <person name="Zhang Z."/>
            <person name="Li L."/>
            <person name="Gu X."/>
            <person name="Fan W."/>
            <person name="Lucas W.J."/>
            <person name="Wang X."/>
            <person name="Xie B."/>
            <person name="Ni P."/>
            <person name="Ren Y."/>
            <person name="Zhu H."/>
            <person name="Li J."/>
            <person name="Lin K."/>
            <person name="Jin W."/>
            <person name="Fei Z."/>
            <person name="Li G."/>
            <person name="Staub J."/>
            <person name="Kilian A."/>
            <person name="van der Vossen E.A."/>
            <person name="Wu Y."/>
            <person name="Guo J."/>
            <person name="He J."/>
            <person name="Jia Z."/>
            <person name="Ren Y."/>
            <person name="Tian G."/>
            <person name="Lu Y."/>
            <person name="Ruan J."/>
            <person name="Qian W."/>
            <person name="Wang M."/>
            <person name="Huang Q."/>
            <person name="Li B."/>
            <person name="Xuan Z."/>
            <person name="Cao J."/>
            <person name="Asan"/>
            <person name="Wu Z."/>
            <person name="Zhang J."/>
            <person name="Cai Q."/>
            <person name="Bai Y."/>
            <person name="Zhao B."/>
            <person name="Han Y."/>
            <person name="Li Y."/>
            <person name="Li X."/>
            <person name="Wang S."/>
            <person name="Shi Q."/>
            <person name="Liu S."/>
            <person name="Cho W.K."/>
            <person name="Kim J.Y."/>
            <person name="Xu Y."/>
            <person name="Heller-Uszynska K."/>
            <person name="Miao H."/>
            <person name="Cheng Z."/>
            <person name="Zhang S."/>
            <person name="Wu J."/>
            <person name="Yang Y."/>
            <person name="Kang H."/>
            <person name="Li M."/>
            <person name="Liang H."/>
            <person name="Ren X."/>
            <person name="Shi Z."/>
            <person name="Wen M."/>
            <person name="Jian M."/>
            <person name="Yang H."/>
            <person name="Zhang G."/>
            <person name="Yang Z."/>
            <person name="Chen R."/>
            <person name="Liu S."/>
            <person name="Li J."/>
            <person name="Ma L."/>
            <person name="Liu H."/>
            <person name="Zhou Y."/>
            <person name="Zhao J."/>
            <person name="Fang X."/>
            <person name="Li G."/>
            <person name="Fang L."/>
            <person name="Li Y."/>
            <person name="Liu D."/>
            <person name="Zheng H."/>
            <person name="Zhang Y."/>
            <person name="Qin N."/>
            <person name="Li Z."/>
            <person name="Yang G."/>
            <person name="Yang S."/>
            <person name="Bolund L."/>
            <person name="Kristiansen K."/>
            <person name="Zheng H."/>
            <person name="Li S."/>
            <person name="Zhang X."/>
            <person name="Yang H."/>
            <person name="Wang J."/>
            <person name="Sun R."/>
            <person name="Zhang B."/>
            <person name="Jiang S."/>
            <person name="Wang J."/>
            <person name="Du Y."/>
            <person name="Li S."/>
        </authorList>
    </citation>
    <scope>NUCLEOTIDE SEQUENCE [LARGE SCALE GENOMIC DNA]</scope>
    <source>
        <strain evidence="4">cv. 9930</strain>
    </source>
</reference>
<gene>
    <name evidence="3" type="ORF">Csa_5G148570</name>
</gene>
<evidence type="ECO:0000256" key="2">
    <source>
        <dbReference type="SAM" id="Phobius"/>
    </source>
</evidence>
<feature type="compositionally biased region" description="Acidic residues" evidence="1">
    <location>
        <begin position="255"/>
        <end position="273"/>
    </location>
</feature>
<name>A0A0A0KQM2_CUCSA</name>
<dbReference type="Gramene" id="KGN49986">
    <property type="protein sequence ID" value="KGN49986"/>
    <property type="gene ID" value="Csa_5G148570"/>
</dbReference>
<evidence type="ECO:0000313" key="4">
    <source>
        <dbReference type="Proteomes" id="UP000029981"/>
    </source>
</evidence>
<keyword evidence="4" id="KW-1185">Reference proteome</keyword>
<reference evidence="3 4" key="4">
    <citation type="journal article" date="2011" name="BMC Genomics">
        <title>RNA-Seq improves annotation of protein-coding genes in the cucumber genome.</title>
        <authorList>
            <person name="Li Z."/>
            <person name="Zhang Z."/>
            <person name="Yan P."/>
            <person name="Huang S."/>
            <person name="Fei Z."/>
            <person name="Lin K."/>
        </authorList>
    </citation>
    <scope>NUCLEOTIDE SEQUENCE [LARGE SCALE GENOMIC DNA]</scope>
    <source>
        <strain evidence="4">cv. 9930</strain>
    </source>
</reference>
<dbReference type="OMA" id="RWAMEMG"/>
<evidence type="ECO:0000256" key="1">
    <source>
        <dbReference type="SAM" id="MobiDB-lite"/>
    </source>
</evidence>
<keyword evidence="2" id="KW-0472">Membrane</keyword>
<dbReference type="PANTHER" id="PTHR37244">
    <property type="entry name" value="NADP-SPECIFIC GLUTAMATE DEHYDROGENASE"/>
    <property type="match status" value="1"/>
</dbReference>
<proteinExistence type="predicted"/>
<feature type="region of interest" description="Disordered" evidence="1">
    <location>
        <begin position="254"/>
        <end position="273"/>
    </location>
</feature>
<dbReference type="AlphaFoldDB" id="A0A0A0KQM2"/>
<dbReference type="Proteomes" id="UP000029981">
    <property type="component" value="Chromosome 5"/>
</dbReference>
<dbReference type="EMBL" id="CM002926">
    <property type="protein sequence ID" value="KGN49986.1"/>
    <property type="molecule type" value="Genomic_DNA"/>
</dbReference>
<accession>A0A0A0KQM2</accession>